<dbReference type="Pfam" id="PF00501">
    <property type="entry name" value="AMP-binding"/>
    <property type="match status" value="1"/>
</dbReference>
<dbReference type="Gene3D" id="3.30.300.30">
    <property type="match status" value="1"/>
</dbReference>
<dbReference type="Proteomes" id="UP001212152">
    <property type="component" value="Unassembled WGS sequence"/>
</dbReference>
<evidence type="ECO:0000259" key="3">
    <source>
        <dbReference type="Pfam" id="PF13193"/>
    </source>
</evidence>
<keyword evidence="5" id="KW-1185">Reference proteome</keyword>
<dbReference type="Pfam" id="PF13193">
    <property type="entry name" value="AMP-binding_C"/>
    <property type="match status" value="1"/>
</dbReference>
<dbReference type="PANTHER" id="PTHR45527:SF1">
    <property type="entry name" value="FATTY ACID SYNTHASE"/>
    <property type="match status" value="1"/>
</dbReference>
<dbReference type="InterPro" id="IPR042099">
    <property type="entry name" value="ANL_N_sf"/>
</dbReference>
<dbReference type="GO" id="GO:0043041">
    <property type="term" value="P:amino acid activation for nonribosomal peptide biosynthetic process"/>
    <property type="evidence" value="ECO:0007669"/>
    <property type="project" value="TreeGrafter"/>
</dbReference>
<dbReference type="InterPro" id="IPR045851">
    <property type="entry name" value="AMP-bd_C_sf"/>
</dbReference>
<dbReference type="InterPro" id="IPR000873">
    <property type="entry name" value="AMP-dep_synth/lig_dom"/>
</dbReference>
<evidence type="ECO:0000256" key="1">
    <source>
        <dbReference type="SAM" id="MobiDB-lite"/>
    </source>
</evidence>
<reference evidence="4" key="1">
    <citation type="submission" date="2020-05" db="EMBL/GenBank/DDBJ databases">
        <title>Phylogenomic resolution of chytrid fungi.</title>
        <authorList>
            <person name="Stajich J.E."/>
            <person name="Amses K."/>
            <person name="Simmons R."/>
            <person name="Seto K."/>
            <person name="Myers J."/>
            <person name="Bonds A."/>
            <person name="Quandt C.A."/>
            <person name="Barry K."/>
            <person name="Liu P."/>
            <person name="Grigoriev I."/>
            <person name="Longcore J.E."/>
            <person name="James T.Y."/>
        </authorList>
    </citation>
    <scope>NUCLEOTIDE SEQUENCE</scope>
    <source>
        <strain evidence="4">JEL0379</strain>
    </source>
</reference>
<feature type="domain" description="AMP-dependent synthetase/ligase" evidence="2">
    <location>
        <begin position="494"/>
        <end position="850"/>
    </location>
</feature>
<feature type="domain" description="AMP-binding enzyme C-terminal" evidence="3">
    <location>
        <begin position="960"/>
        <end position="1018"/>
    </location>
</feature>
<dbReference type="GO" id="GO:0044550">
    <property type="term" value="P:secondary metabolite biosynthetic process"/>
    <property type="evidence" value="ECO:0007669"/>
    <property type="project" value="TreeGrafter"/>
</dbReference>
<protein>
    <recommendedName>
        <fullName evidence="6">Carrier domain-containing protein</fullName>
    </recommendedName>
</protein>
<dbReference type="EMBL" id="JADGJQ010000095">
    <property type="protein sequence ID" value="KAJ3170481.1"/>
    <property type="molecule type" value="Genomic_DNA"/>
</dbReference>
<evidence type="ECO:0000313" key="5">
    <source>
        <dbReference type="Proteomes" id="UP001212152"/>
    </source>
</evidence>
<name>A0AAD5TE62_9FUNG</name>
<dbReference type="SUPFAM" id="SSF47336">
    <property type="entry name" value="ACP-like"/>
    <property type="match status" value="1"/>
</dbReference>
<gene>
    <name evidence="4" type="ORF">HDU87_008775</name>
</gene>
<evidence type="ECO:0000313" key="4">
    <source>
        <dbReference type="EMBL" id="KAJ3170481.1"/>
    </source>
</evidence>
<organism evidence="4 5">
    <name type="scientific">Geranomyces variabilis</name>
    <dbReference type="NCBI Taxonomy" id="109894"/>
    <lineage>
        <taxon>Eukaryota</taxon>
        <taxon>Fungi</taxon>
        <taxon>Fungi incertae sedis</taxon>
        <taxon>Chytridiomycota</taxon>
        <taxon>Chytridiomycota incertae sedis</taxon>
        <taxon>Chytridiomycetes</taxon>
        <taxon>Spizellomycetales</taxon>
        <taxon>Powellomycetaceae</taxon>
        <taxon>Geranomyces</taxon>
    </lineage>
</organism>
<dbReference type="Gene3D" id="1.10.1200.10">
    <property type="entry name" value="ACP-like"/>
    <property type="match status" value="1"/>
</dbReference>
<dbReference type="PROSITE" id="PS00012">
    <property type="entry name" value="PHOSPHOPANTETHEINE"/>
    <property type="match status" value="1"/>
</dbReference>
<dbReference type="GO" id="GO:0031177">
    <property type="term" value="F:phosphopantetheine binding"/>
    <property type="evidence" value="ECO:0007669"/>
    <property type="project" value="TreeGrafter"/>
</dbReference>
<evidence type="ECO:0008006" key="6">
    <source>
        <dbReference type="Google" id="ProtNLM"/>
    </source>
</evidence>
<dbReference type="PROSITE" id="PS00455">
    <property type="entry name" value="AMP_BINDING"/>
    <property type="match status" value="1"/>
</dbReference>
<accession>A0AAD5TE62</accession>
<proteinExistence type="predicted"/>
<dbReference type="SUPFAM" id="SSF56801">
    <property type="entry name" value="Acetyl-CoA synthetase-like"/>
    <property type="match status" value="1"/>
</dbReference>
<dbReference type="AlphaFoldDB" id="A0AAD5TE62"/>
<sequence length="1153" mass="125470">MTFSRTISPNEKSYLAIRSLVPPFAIQLVFSAAPGSAIVNEDRLSEAVHNVGDFIPGTRLVARGGLWVDSGISPPVVAIPARHGEDDNDVNAPWTRRPLHPRAGPTCELLILEDSNSLVFRAFHGVMDGKGVMLWAENVFRALRGEPLIRCESRETDWDLVRRIMPAGTQSGNVKPKDPDMAWNVGKPNGEMVFARISVKGSHSALIAKFAGVLAGQTDVPEAGLRFLVPVDMRRHDSRLATESTGNLTMPIFLDVHPNQRWETLQRTLLGLLSTKAELQPSGMESLAQFTPRRALKHAIRLSDRMSRQSNKNIASGFLSHLGRLRVEDFAFSRPNDESSDTSNEWRCASAWSLPTPSPMMPLCVTMLETGRNVEIVAAIFNDKASKREEWLHRVLKTVATELEQGIDRQKSESSEAVPKGQDDHQTPPSHATLQMCPTIASPYNAPTPLLPEASMISEVIRNAKARGDETPAVLYRQVDDPFVFADQTDSASSIYSTMSFADLLGHARRLAQYLHGRYMAPGAQGQSSIAIWLPRTPSAVISILATWMLGYPFVPLDPEHPDERVSWIIGNAESKVVLTDSTGCRRLQSMDLQTSVVNVEAGIWNSDPEFGEGDSSATWNQAKGTDVAYIIYTSGSSGKPKGVLVSHSNVLAYLQSVNQLYTGGNAADYRYVLFTPLSFDLSITCLLLPLLTGGSIVLIKESGLPGVRRALQDRPAHRGNAIKLTPTHIDLAYGLDVARAPEKDLWKLAVIGGENLQISTLRKLRSLLGAECTIVNEYGPTEATVGCVVKVVSPLDYADEGPETPRSVPIGLPLGGTSVRLVEPNSLDSVPAGRPGEMVIFGPQVAQGYIGVDSTSFFQSPDGQRGYRTGDLAAWVPASTEGESCEGGKWEIAYLGRIDKQVKISGYRVEVDEIAAILDRCSLQDIYGDQEDLSVGATLAFEQAVVTAAKSTPRGGASDDSETVLVTYVVPSQALPPAWSSITPPQVKAFLRRRLPKHMVPAVVVVVPNIPVTINGKLDVSGIPWTLDVHEATPTESETPSSDFLSVLQAVWATVLSTPVSGEMVQKYDYHELGGDSLSLLRMLQLLEARIRTGISDEQLPQPAAPKSALSREKACPSFFEICVENGVLEKPSFERLAAAAETYVKQFDLMP</sequence>
<comment type="caution">
    <text evidence="4">The sequence shown here is derived from an EMBL/GenBank/DDBJ whole genome shotgun (WGS) entry which is preliminary data.</text>
</comment>
<dbReference type="GO" id="GO:0005737">
    <property type="term" value="C:cytoplasm"/>
    <property type="evidence" value="ECO:0007669"/>
    <property type="project" value="TreeGrafter"/>
</dbReference>
<feature type="region of interest" description="Disordered" evidence="1">
    <location>
        <begin position="406"/>
        <end position="435"/>
    </location>
</feature>
<evidence type="ECO:0000259" key="2">
    <source>
        <dbReference type="Pfam" id="PF00501"/>
    </source>
</evidence>
<dbReference type="InterPro" id="IPR036736">
    <property type="entry name" value="ACP-like_sf"/>
</dbReference>
<dbReference type="InterPro" id="IPR025110">
    <property type="entry name" value="AMP-bd_C"/>
</dbReference>
<dbReference type="InterPro" id="IPR006162">
    <property type="entry name" value="Ppantetheine_attach_site"/>
</dbReference>
<dbReference type="PANTHER" id="PTHR45527">
    <property type="entry name" value="NONRIBOSOMAL PEPTIDE SYNTHETASE"/>
    <property type="match status" value="1"/>
</dbReference>
<dbReference type="Gene3D" id="3.40.50.12780">
    <property type="entry name" value="N-terminal domain of ligase-like"/>
    <property type="match status" value="1"/>
</dbReference>
<dbReference type="InterPro" id="IPR020845">
    <property type="entry name" value="AMP-binding_CS"/>
</dbReference>